<evidence type="ECO:0000313" key="1">
    <source>
        <dbReference type="EMBL" id="CAI9695310.1"/>
    </source>
</evidence>
<accession>A0ACB0E405</accession>
<proteinExistence type="predicted"/>
<dbReference type="EMBL" id="OX596098">
    <property type="protein sequence ID" value="CAI9695310.1"/>
    <property type="molecule type" value="Genomic_DNA"/>
</dbReference>
<protein>
    <submittedName>
        <fullName evidence="1">Uncharacterized protein</fullName>
    </submittedName>
</protein>
<organism evidence="1 2">
    <name type="scientific">Rangifer tarandus platyrhynchus</name>
    <name type="common">Svalbard reindeer</name>
    <dbReference type="NCBI Taxonomy" id="3082113"/>
    <lineage>
        <taxon>Eukaryota</taxon>
        <taxon>Metazoa</taxon>
        <taxon>Chordata</taxon>
        <taxon>Craniata</taxon>
        <taxon>Vertebrata</taxon>
        <taxon>Euteleostomi</taxon>
        <taxon>Mammalia</taxon>
        <taxon>Eutheria</taxon>
        <taxon>Laurasiatheria</taxon>
        <taxon>Artiodactyla</taxon>
        <taxon>Ruminantia</taxon>
        <taxon>Pecora</taxon>
        <taxon>Cervidae</taxon>
        <taxon>Odocoileinae</taxon>
        <taxon>Rangifer</taxon>
    </lineage>
</organism>
<reference evidence="1" key="1">
    <citation type="submission" date="2023-05" db="EMBL/GenBank/DDBJ databases">
        <authorList>
            <consortium name="ELIXIR-Norway"/>
        </authorList>
    </citation>
    <scope>NUCLEOTIDE SEQUENCE</scope>
</reference>
<sequence length="385" mass="41276">MATRDPASEIAEKNFKMSTGQLRPAPSPAWLFLPPPHAGSGVGGQQEQLHKQRHRQGGGRGVRCCPSGSPAPHAGAHGHFPGRIYTRVLHLGMISSSQDGGGKLGSVEKGEGSCRLGVCVRARVWSKCQDVVLGLQMEGWLLGKEVRLEEEPAVRDVGDLPAVCKLELGLQLGLARLQSRPMALSFFLQPRCAPCRIVAFRSRREPAPRHQECRVLATGPPGQALRWLWRKLLHVKCQPLDFDSSQLRAARISQTAPEAPGLKPAGFLEQLCPVSLQSPHLATCPATSRLPQKEGGCGCGGSAAEPTPHVGTFCLGRMGVTPAPCGLPPPPPRGCQEEGRLKRTLNAKCPAEILLALISETFPSSRHFCCPRNAIPALLRACGPL</sequence>
<dbReference type="Proteomes" id="UP001162501">
    <property type="component" value="Chromosome 14"/>
</dbReference>
<gene>
    <name evidence="1" type="ORF">MRATA1EN3_LOCUS6523</name>
</gene>
<evidence type="ECO:0000313" key="2">
    <source>
        <dbReference type="Proteomes" id="UP001162501"/>
    </source>
</evidence>
<name>A0ACB0E405_RANTA</name>